<evidence type="ECO:0000256" key="1">
    <source>
        <dbReference type="ARBA" id="ARBA00023015"/>
    </source>
</evidence>
<dbReference type="InterPro" id="IPR001347">
    <property type="entry name" value="SIS_dom"/>
</dbReference>
<dbReference type="InterPro" id="IPR046348">
    <property type="entry name" value="SIS_dom_sf"/>
</dbReference>
<keyword evidence="7" id="KW-1185">Reference proteome</keyword>
<gene>
    <name evidence="6" type="primary">qapR</name>
    <name evidence="6" type="ORF">GCM10009817_36790</name>
</gene>
<feature type="domain" description="HTH rpiR-type" evidence="4">
    <location>
        <begin position="12"/>
        <end position="88"/>
    </location>
</feature>
<proteinExistence type="predicted"/>
<evidence type="ECO:0000256" key="3">
    <source>
        <dbReference type="ARBA" id="ARBA00023163"/>
    </source>
</evidence>
<keyword evidence="1" id="KW-0805">Transcription regulation</keyword>
<dbReference type="PANTHER" id="PTHR30514:SF18">
    <property type="entry name" value="RPIR-FAMILY TRANSCRIPTIONAL REGULATOR"/>
    <property type="match status" value="1"/>
</dbReference>
<dbReference type="PROSITE" id="PS51464">
    <property type="entry name" value="SIS"/>
    <property type="match status" value="1"/>
</dbReference>
<feature type="domain" description="SIS" evidence="5">
    <location>
        <begin position="139"/>
        <end position="276"/>
    </location>
</feature>
<evidence type="ECO:0000313" key="7">
    <source>
        <dbReference type="Proteomes" id="UP001500013"/>
    </source>
</evidence>
<dbReference type="Pfam" id="PF01380">
    <property type="entry name" value="SIS"/>
    <property type="match status" value="1"/>
</dbReference>
<evidence type="ECO:0000259" key="5">
    <source>
        <dbReference type="PROSITE" id="PS51464"/>
    </source>
</evidence>
<dbReference type="InterPro" id="IPR036388">
    <property type="entry name" value="WH-like_DNA-bd_sf"/>
</dbReference>
<dbReference type="InterPro" id="IPR000281">
    <property type="entry name" value="HTH_RpiR"/>
</dbReference>
<dbReference type="RefSeq" id="WP_344066131.1">
    <property type="nucleotide sequence ID" value="NZ_BAAAPU010000011.1"/>
</dbReference>
<dbReference type="CDD" id="cd05013">
    <property type="entry name" value="SIS_RpiR"/>
    <property type="match status" value="1"/>
</dbReference>
<dbReference type="Pfam" id="PF01418">
    <property type="entry name" value="HTH_6"/>
    <property type="match status" value="1"/>
</dbReference>
<dbReference type="SUPFAM" id="SSF46689">
    <property type="entry name" value="Homeodomain-like"/>
    <property type="match status" value="1"/>
</dbReference>
<keyword evidence="2" id="KW-0238">DNA-binding</keyword>
<dbReference type="PANTHER" id="PTHR30514">
    <property type="entry name" value="GLUCOKINASE"/>
    <property type="match status" value="1"/>
</dbReference>
<keyword evidence="3" id="KW-0804">Transcription</keyword>
<dbReference type="Proteomes" id="UP001500013">
    <property type="component" value="Unassembled WGS sequence"/>
</dbReference>
<dbReference type="InterPro" id="IPR009057">
    <property type="entry name" value="Homeodomain-like_sf"/>
</dbReference>
<reference evidence="6 7" key="1">
    <citation type="journal article" date="2019" name="Int. J. Syst. Evol. Microbiol.">
        <title>The Global Catalogue of Microorganisms (GCM) 10K type strain sequencing project: providing services to taxonomists for standard genome sequencing and annotation.</title>
        <authorList>
            <consortium name="The Broad Institute Genomics Platform"/>
            <consortium name="The Broad Institute Genome Sequencing Center for Infectious Disease"/>
            <person name="Wu L."/>
            <person name="Ma J."/>
        </authorList>
    </citation>
    <scope>NUCLEOTIDE SEQUENCE [LARGE SCALE GENOMIC DNA]</scope>
    <source>
        <strain evidence="6 7">JCM 15628</strain>
    </source>
</reference>
<dbReference type="Gene3D" id="1.10.10.10">
    <property type="entry name" value="Winged helix-like DNA-binding domain superfamily/Winged helix DNA-binding domain"/>
    <property type="match status" value="1"/>
</dbReference>
<dbReference type="InterPro" id="IPR035472">
    <property type="entry name" value="RpiR-like_SIS"/>
</dbReference>
<evidence type="ECO:0000256" key="2">
    <source>
        <dbReference type="ARBA" id="ARBA00023125"/>
    </source>
</evidence>
<protein>
    <submittedName>
        <fullName evidence="6">Transcriptional repressor QapR</fullName>
    </submittedName>
</protein>
<dbReference type="InterPro" id="IPR047640">
    <property type="entry name" value="RpiR-like"/>
</dbReference>
<dbReference type="PROSITE" id="PS51071">
    <property type="entry name" value="HTH_RPIR"/>
    <property type="match status" value="1"/>
</dbReference>
<evidence type="ECO:0000259" key="4">
    <source>
        <dbReference type="PROSITE" id="PS51071"/>
    </source>
</evidence>
<sequence>MSTDPVAAAHDGSVADLVRRSLGGLSMSERKVARALLAAYPVAGLETVARLAARAGVSGPTVVRFVARLGFDGYADFQRALREDLAAQAASPLALYERADRRREGDRGGDDLVSRAGESARAATAATFASLSADEVERAVEVLATSRRVLLSGGRYSVLLARYLHQHLEQLRPRATMVPEPVSSRAAALSELSRKDVVVLFDFRRYEPQARSLAQEARRRHARVLLFTDSYLSPVAATADVVLAADVSSVSPFDTMATSMFLVETCIAGVVERLGDEARDRMTQIETAAGRLGLY</sequence>
<dbReference type="EMBL" id="BAAAPU010000011">
    <property type="protein sequence ID" value="GAA1991317.1"/>
    <property type="molecule type" value="Genomic_DNA"/>
</dbReference>
<dbReference type="SUPFAM" id="SSF53697">
    <property type="entry name" value="SIS domain"/>
    <property type="match status" value="1"/>
</dbReference>
<name>A0ABN2SRQ7_9MICO</name>
<dbReference type="Gene3D" id="3.40.50.10490">
    <property type="entry name" value="Glucose-6-phosphate isomerase like protein, domain 1"/>
    <property type="match status" value="1"/>
</dbReference>
<accession>A0ABN2SRQ7</accession>
<organism evidence="6 7">
    <name type="scientific">Terrabacter lapilli</name>
    <dbReference type="NCBI Taxonomy" id="436231"/>
    <lineage>
        <taxon>Bacteria</taxon>
        <taxon>Bacillati</taxon>
        <taxon>Actinomycetota</taxon>
        <taxon>Actinomycetes</taxon>
        <taxon>Micrococcales</taxon>
        <taxon>Intrasporangiaceae</taxon>
        <taxon>Terrabacter</taxon>
    </lineage>
</organism>
<comment type="caution">
    <text evidence="6">The sequence shown here is derived from an EMBL/GenBank/DDBJ whole genome shotgun (WGS) entry which is preliminary data.</text>
</comment>
<evidence type="ECO:0000313" key="6">
    <source>
        <dbReference type="EMBL" id="GAA1991317.1"/>
    </source>
</evidence>